<dbReference type="InterPro" id="IPR045122">
    <property type="entry name" value="Csc1-like"/>
</dbReference>
<name>A0A8H2W2X6_9HELO</name>
<evidence type="ECO:0000256" key="5">
    <source>
        <dbReference type="ARBA" id="ARBA00022989"/>
    </source>
</evidence>
<feature type="transmembrane region" description="Helical" evidence="8">
    <location>
        <begin position="538"/>
        <end position="564"/>
    </location>
</feature>
<evidence type="ECO:0000256" key="2">
    <source>
        <dbReference type="ARBA" id="ARBA00007779"/>
    </source>
</evidence>
<dbReference type="InterPro" id="IPR027815">
    <property type="entry name" value="CSC1/OSCA1-like_cyt"/>
</dbReference>
<feature type="transmembrane region" description="Helical" evidence="8">
    <location>
        <begin position="655"/>
        <end position="673"/>
    </location>
</feature>
<dbReference type="InterPro" id="IPR022257">
    <property type="entry name" value="PHM7_ext"/>
</dbReference>
<feature type="compositionally biased region" description="Polar residues" evidence="7">
    <location>
        <begin position="740"/>
        <end position="750"/>
    </location>
</feature>
<dbReference type="InterPro" id="IPR003864">
    <property type="entry name" value="CSC1/OSCA1-like_7TM"/>
</dbReference>
<feature type="transmembrane region" description="Helical" evidence="8">
    <location>
        <begin position="679"/>
        <end position="699"/>
    </location>
</feature>
<comment type="subcellular location">
    <subcellularLocation>
        <location evidence="1">Membrane</location>
        <topology evidence="1">Multi-pass membrane protein</topology>
    </subcellularLocation>
</comment>
<dbReference type="Pfam" id="PF13967">
    <property type="entry name" value="RSN1_TM"/>
    <property type="match status" value="1"/>
</dbReference>
<comment type="similarity">
    <text evidence="2">Belongs to the CSC1 (TC 1.A.17) family.</text>
</comment>
<keyword evidence="6 8" id="KW-0472">Membrane</keyword>
<evidence type="ECO:0000256" key="3">
    <source>
        <dbReference type="ARBA" id="ARBA00022448"/>
    </source>
</evidence>
<evidence type="ECO:0000313" key="14">
    <source>
        <dbReference type="Proteomes" id="UP000624404"/>
    </source>
</evidence>
<feature type="domain" description="CSC1/OSCA1-like 7TM region" evidence="9">
    <location>
        <begin position="398"/>
        <end position="670"/>
    </location>
</feature>
<evidence type="ECO:0000259" key="9">
    <source>
        <dbReference type="Pfam" id="PF02714"/>
    </source>
</evidence>
<dbReference type="GO" id="GO:0005886">
    <property type="term" value="C:plasma membrane"/>
    <property type="evidence" value="ECO:0007669"/>
    <property type="project" value="TreeGrafter"/>
</dbReference>
<dbReference type="Pfam" id="PF02714">
    <property type="entry name" value="RSN1_7TM"/>
    <property type="match status" value="1"/>
</dbReference>
<dbReference type="EMBL" id="CAJHIA010000032">
    <property type="protein sequence ID" value="CAD6448660.1"/>
    <property type="molecule type" value="Genomic_DNA"/>
</dbReference>
<comment type="caution">
    <text evidence="13">The sequence shown here is derived from an EMBL/GenBank/DDBJ whole genome shotgun (WGS) entry which is preliminary data.</text>
</comment>
<feature type="transmembrane region" description="Helical" evidence="8">
    <location>
        <begin position="444"/>
        <end position="469"/>
    </location>
</feature>
<gene>
    <name evidence="13" type="ORF">SCLTRI_LOCUS8453</name>
</gene>
<evidence type="ECO:0000313" key="13">
    <source>
        <dbReference type="EMBL" id="CAD6448660.1"/>
    </source>
</evidence>
<dbReference type="GO" id="GO:0005227">
    <property type="term" value="F:calcium-activated cation channel activity"/>
    <property type="evidence" value="ECO:0007669"/>
    <property type="project" value="InterPro"/>
</dbReference>
<feature type="transmembrane region" description="Helical" evidence="8">
    <location>
        <begin position="490"/>
        <end position="518"/>
    </location>
</feature>
<feature type="domain" description="CSC1/OSCA1-like cytosolic" evidence="12">
    <location>
        <begin position="194"/>
        <end position="386"/>
    </location>
</feature>
<dbReference type="PANTHER" id="PTHR13018">
    <property type="entry name" value="PROBABLE MEMBRANE PROTEIN DUF221-RELATED"/>
    <property type="match status" value="1"/>
</dbReference>
<dbReference type="Proteomes" id="UP000624404">
    <property type="component" value="Unassembled WGS sequence"/>
</dbReference>
<evidence type="ECO:0000256" key="6">
    <source>
        <dbReference type="ARBA" id="ARBA00023136"/>
    </source>
</evidence>
<keyword evidence="5 8" id="KW-1133">Transmembrane helix</keyword>
<keyword evidence="3" id="KW-0813">Transport</keyword>
<feature type="transmembrane region" description="Helical" evidence="8">
    <location>
        <begin position="15"/>
        <end position="39"/>
    </location>
</feature>
<evidence type="ECO:0000256" key="7">
    <source>
        <dbReference type="SAM" id="MobiDB-lite"/>
    </source>
</evidence>
<evidence type="ECO:0000259" key="10">
    <source>
        <dbReference type="Pfam" id="PF12621"/>
    </source>
</evidence>
<reference evidence="13" key="1">
    <citation type="submission" date="2020-10" db="EMBL/GenBank/DDBJ databases">
        <authorList>
            <person name="Kusch S."/>
        </authorList>
    </citation>
    <scope>NUCLEOTIDE SEQUENCE</scope>
    <source>
        <strain evidence="13">SwB9</strain>
    </source>
</reference>
<dbReference type="AlphaFoldDB" id="A0A8H2W2X6"/>
<feature type="transmembrane region" description="Helical" evidence="8">
    <location>
        <begin position="585"/>
        <end position="607"/>
    </location>
</feature>
<dbReference type="Pfam" id="PF12621">
    <property type="entry name" value="PHM7_ext"/>
    <property type="match status" value="1"/>
</dbReference>
<feature type="domain" description="CSC1/OSCA1-like N-terminal transmembrane" evidence="11">
    <location>
        <begin position="18"/>
        <end position="171"/>
    </location>
</feature>
<dbReference type="OrthoDB" id="1076608at2759"/>
<evidence type="ECO:0000256" key="8">
    <source>
        <dbReference type="SAM" id="Phobius"/>
    </source>
</evidence>
<proteinExistence type="inferred from homology"/>
<feature type="transmembrane region" description="Helical" evidence="8">
    <location>
        <begin position="98"/>
        <end position="117"/>
    </location>
</feature>
<dbReference type="InterPro" id="IPR032880">
    <property type="entry name" value="CSC1/OSCA1-like_N"/>
</dbReference>
<keyword evidence="14" id="KW-1185">Reference proteome</keyword>
<protein>
    <submittedName>
        <fullName evidence="13">3b83ce74-125f-4f7b-aa30-6cc3442584eb</fullName>
    </submittedName>
</protein>
<feature type="region of interest" description="Disordered" evidence="7">
    <location>
        <begin position="718"/>
        <end position="750"/>
    </location>
</feature>
<sequence length="862" mass="95874">MSTKDASTSSSGQSLSGLVATLVPTLILAAVYFVIFLVLRRSNARWYAPRTYLGALREEERTTPLPSGLFNWIGPFRKIPDTYALQHQGLDAYLFLRFLRMTVVIMFVGCCITWPVLFPVNATGGGGAKQLDILSMGNIDSSTSSGRNRYYATCFVGWIFFGFVLFLVTRETIYYVNLRQAFLLNPVFANRISSRTVLFISVPAAYLDEGKLRKVFGSSVRHIWIAADTEKVEELVEKRDDIALKLESAEVNLIKTANGERLKAIKNGASQEEQPVIDENGESGSLAARWVPQKKRPTHKLGKFGLYGKKVDTIDWARNQLETLIPETETAQSTYLAGETRKVGSVFIEFAHQSDAQIAFQTLAHHQALQMSPRYIGVHPREVIWKSLTISWWQRVVRRFAVVGFITAMIVFWAIPVAAVGLISNVTYLESFTWLSWLKAVPNWIMGVISGLLPSVALSILMSLVPIIMRLCAKLSGEPTTARVELFTQNAYFTFQVVQVFLVVTIASSASAVLYQLINNPTGILSLLATKLPSASNFYISYFIVQGLTVASGVISQVAGFFIFKLLYKFLAGTPRKMYTKWTSLSAISWGSTLPVFTNIAVIGITYSCIAPLILGFGTIGMGLFYLAYRYNILFVTDAQIDTKGLIYPRALQQLLTGVYLSELCLIGLFAIGKAWGPLVLMILFLVFTILYHISLNAAMDPLLSTLPKTLEAEEESMRGELEAGMSGSPTVSHEKNNEKNGTSDLVPQSKPQGGLFAKFFKPHLYCDYATMRQLVPHDNINPEELYDEVSARNAYYPPAVVSEPPLLWIPRDQAGISAQEVAHTSKVIPITDDGCTLDEKNKLVWDVEGARPPLWQPKIFY</sequence>
<feature type="transmembrane region" description="Helical" evidence="8">
    <location>
        <begin position="613"/>
        <end position="634"/>
    </location>
</feature>
<accession>A0A8H2W2X6</accession>
<feature type="domain" description="10TM putative phosphate transporter extracellular tail" evidence="10">
    <location>
        <begin position="760"/>
        <end position="854"/>
    </location>
</feature>
<evidence type="ECO:0000256" key="4">
    <source>
        <dbReference type="ARBA" id="ARBA00022692"/>
    </source>
</evidence>
<keyword evidence="4 8" id="KW-0812">Transmembrane</keyword>
<organism evidence="13 14">
    <name type="scientific">Sclerotinia trifoliorum</name>
    <dbReference type="NCBI Taxonomy" id="28548"/>
    <lineage>
        <taxon>Eukaryota</taxon>
        <taxon>Fungi</taxon>
        <taxon>Dikarya</taxon>
        <taxon>Ascomycota</taxon>
        <taxon>Pezizomycotina</taxon>
        <taxon>Leotiomycetes</taxon>
        <taxon>Helotiales</taxon>
        <taxon>Sclerotiniaceae</taxon>
        <taxon>Sclerotinia</taxon>
    </lineage>
</organism>
<evidence type="ECO:0000256" key="1">
    <source>
        <dbReference type="ARBA" id="ARBA00004141"/>
    </source>
</evidence>
<dbReference type="PANTHER" id="PTHR13018:SF26">
    <property type="entry name" value="DOMAIN PROTEIN, PUTATIVE (AFU_ORTHOLOGUE AFUA_5G10920)-RELATED"/>
    <property type="match status" value="1"/>
</dbReference>
<feature type="transmembrane region" description="Helical" evidence="8">
    <location>
        <begin position="150"/>
        <end position="169"/>
    </location>
</feature>
<evidence type="ECO:0000259" key="12">
    <source>
        <dbReference type="Pfam" id="PF14703"/>
    </source>
</evidence>
<dbReference type="Pfam" id="PF14703">
    <property type="entry name" value="PHM7_cyt"/>
    <property type="match status" value="1"/>
</dbReference>
<evidence type="ECO:0000259" key="11">
    <source>
        <dbReference type="Pfam" id="PF13967"/>
    </source>
</evidence>
<feature type="transmembrane region" description="Helical" evidence="8">
    <location>
        <begin position="400"/>
        <end position="424"/>
    </location>
</feature>